<dbReference type="AlphaFoldDB" id="A0A1H8CXU9"/>
<keyword evidence="2" id="KW-1185">Reference proteome</keyword>
<dbReference type="RefSeq" id="WP_092755488.1">
    <property type="nucleotide sequence ID" value="NZ_FOCG01000002.1"/>
</dbReference>
<reference evidence="1 2" key="1">
    <citation type="submission" date="2016-10" db="EMBL/GenBank/DDBJ databases">
        <authorList>
            <person name="de Groot N.N."/>
        </authorList>
    </citation>
    <scope>NUCLEOTIDE SEQUENCE [LARGE SCALE GENOMIC DNA]</scope>
    <source>
        <strain evidence="1 2">CGMCC 1.5070</strain>
    </source>
</reference>
<dbReference type="STRING" id="474960.SAMN05216180_2407"/>
<organism evidence="1 2">
    <name type="scientific">Hydrogenoanaerobacterium saccharovorans</name>
    <dbReference type="NCBI Taxonomy" id="474960"/>
    <lineage>
        <taxon>Bacteria</taxon>
        <taxon>Bacillati</taxon>
        <taxon>Bacillota</taxon>
        <taxon>Clostridia</taxon>
        <taxon>Eubacteriales</taxon>
        <taxon>Oscillospiraceae</taxon>
        <taxon>Hydrogenoanaerobacterium</taxon>
    </lineage>
</organism>
<accession>A0A1H8CXU9</accession>
<dbReference type="Proteomes" id="UP000199158">
    <property type="component" value="Unassembled WGS sequence"/>
</dbReference>
<proteinExistence type="predicted"/>
<evidence type="ECO:0000313" key="1">
    <source>
        <dbReference type="EMBL" id="SEN00041.1"/>
    </source>
</evidence>
<protein>
    <submittedName>
        <fullName evidence="1">Uncharacterized protein</fullName>
    </submittedName>
</protein>
<gene>
    <name evidence="1" type="ORF">SAMN05216180_2407</name>
</gene>
<sequence>MILYLHPKGKAKLLDEIALESNQYLKTICTADIESLNTFVMYSQGNFLNSNYCVFYLIPYELSANQKDDLIKSIQTYKCIYSARLILILPDLQKDSELMSRVIAEDIRNLITCIEDEDILNECRQCLTENGKEFQDTAHFFAQEKINTAIDYIKPHVETPSKPIHIAVGGSLSRIGVTTQALAIYRYLEWLGLKCCYIDTSGRHMEALSALYGKPITDGTVTIENIRMYQSVPADETCNAFILDYGVLDDSNLKSYTDSDVMVLCCGTKAWELPCLADLLVKSEKLHQALMLFSFAGDSERESAANLLASITKQVFFSPYAPGIFDSKINTDFYSSLLLNQIQNKTQEVVT</sequence>
<dbReference type="EMBL" id="FOCG01000002">
    <property type="protein sequence ID" value="SEN00041.1"/>
    <property type="molecule type" value="Genomic_DNA"/>
</dbReference>
<name>A0A1H8CXU9_9FIRM</name>
<dbReference type="OrthoDB" id="2665969at2"/>
<evidence type="ECO:0000313" key="2">
    <source>
        <dbReference type="Proteomes" id="UP000199158"/>
    </source>
</evidence>